<dbReference type="InterPro" id="IPR002877">
    <property type="entry name" value="RNA_MeTrfase_FtsJ_dom"/>
</dbReference>
<dbReference type="OrthoDB" id="429597at2759"/>
<evidence type="ECO:0000256" key="7">
    <source>
        <dbReference type="SAM" id="MobiDB-lite"/>
    </source>
</evidence>
<proteinExistence type="predicted"/>
<evidence type="ECO:0000256" key="6">
    <source>
        <dbReference type="ARBA" id="ARBA00049477"/>
    </source>
</evidence>
<reference evidence="9 10" key="1">
    <citation type="journal article" date="2018" name="Genome Biol. Evol.">
        <title>Multiple Roots of Fruiting Body Formation in Amoebozoa.</title>
        <authorList>
            <person name="Hillmann F."/>
            <person name="Forbes G."/>
            <person name="Novohradska S."/>
            <person name="Ferling I."/>
            <person name="Riege K."/>
            <person name="Groth M."/>
            <person name="Westermann M."/>
            <person name="Marz M."/>
            <person name="Spaller T."/>
            <person name="Winckler T."/>
            <person name="Schaap P."/>
            <person name="Glockner G."/>
        </authorList>
    </citation>
    <scope>NUCLEOTIDE SEQUENCE [LARGE SCALE GENOMIC DNA]</scope>
    <source>
        <strain evidence="9 10">Jena</strain>
    </source>
</reference>
<keyword evidence="10" id="KW-1185">Reference proteome</keyword>
<evidence type="ECO:0000256" key="4">
    <source>
        <dbReference type="ARBA" id="ARBA00022679"/>
    </source>
</evidence>
<evidence type="ECO:0000313" key="10">
    <source>
        <dbReference type="Proteomes" id="UP000241769"/>
    </source>
</evidence>
<dbReference type="GO" id="GO:0016556">
    <property type="term" value="P:mRNA modification"/>
    <property type="evidence" value="ECO:0007669"/>
    <property type="project" value="UniProtKB-UniRule"/>
</dbReference>
<dbReference type="InterPro" id="IPR050851">
    <property type="entry name" value="mRNA_Cap_2O-Ribose_MeTrfase"/>
</dbReference>
<dbReference type="PANTHER" id="PTHR16121:SF2">
    <property type="entry name" value="CAP-SPECIFIC MRNA (NUCLEOSIDE-2'-O-)-METHYLTRANSFERASE 2"/>
    <property type="match status" value="1"/>
</dbReference>
<dbReference type="Proteomes" id="UP000241769">
    <property type="component" value="Unassembled WGS sequence"/>
</dbReference>
<protein>
    <recommendedName>
        <fullName evidence="2">Cap-specific mRNA (nucleoside-2'-O-)-methyltransferase 2</fullName>
        <ecNumber evidence="1">2.1.1.296</ecNumber>
    </recommendedName>
</protein>
<dbReference type="SUPFAM" id="SSF53335">
    <property type="entry name" value="S-adenosyl-L-methionine-dependent methyltransferases"/>
    <property type="match status" value="1"/>
</dbReference>
<dbReference type="PROSITE" id="PS51614">
    <property type="entry name" value="SAM_MT_ADRIFT"/>
    <property type="match status" value="1"/>
</dbReference>
<gene>
    <name evidence="9" type="ORF">PROFUN_09638</name>
</gene>
<comment type="catalytic activity">
    <reaction evidence="6">
        <text>a 5'-end (N(7)-methyl 5'-triphosphoguanosine)-(2'-O-methyl-ribonucleoside)-(ribonucleotide) in mRNA + S-adenosyl-L-methionine = a 5'-end (N(7)-methyl 5'-triphosphoguanosine)-(2'-O-methyl-ribonucleoside)-(2'-O-methyl-ribonucleotide) in mRNA + S-adenosyl-L-homocysteine + H(+)</text>
        <dbReference type="Rhea" id="RHEA:67024"/>
        <dbReference type="Rhea" id="RHEA-COMP:17169"/>
        <dbReference type="Rhea" id="RHEA-COMP:17170"/>
        <dbReference type="ChEBI" id="CHEBI:15378"/>
        <dbReference type="ChEBI" id="CHEBI:57856"/>
        <dbReference type="ChEBI" id="CHEBI:59789"/>
        <dbReference type="ChEBI" id="CHEBI:167612"/>
        <dbReference type="ChEBI" id="CHEBI:167614"/>
        <dbReference type="EC" id="2.1.1.296"/>
    </reaction>
</comment>
<dbReference type="GO" id="GO:0032259">
    <property type="term" value="P:methylation"/>
    <property type="evidence" value="ECO:0007669"/>
    <property type="project" value="UniProtKB-KW"/>
</dbReference>
<dbReference type="InterPro" id="IPR029063">
    <property type="entry name" value="SAM-dependent_MTases_sf"/>
</dbReference>
<evidence type="ECO:0000256" key="2">
    <source>
        <dbReference type="ARBA" id="ARBA00021134"/>
    </source>
</evidence>
<dbReference type="EMBL" id="MDYQ01000613">
    <property type="protein sequence ID" value="PRP73408.1"/>
    <property type="molecule type" value="Genomic_DNA"/>
</dbReference>
<sequence length="825" mass="94412">MTKKGLTVNTSFRVKGAWMNPEELEVLERHIGKPGEWIDKEFTFSSTKGAETPLPPSDHIFSSDSYIVEGLVDIKKRLEETKCMLSNYDLDRWSSHTNFTSLSSTVVRELKKDIAPEMCTIAWTKFYEMLCAYDLLSLTDGDNFIKTLHICEAPGGFICALNHFLKTRHKQVQWEWNASSLNPYYEGNSLNAMIDDDRFILHTLPNWMFGVDNTGDIMNKTNLFHICDSFRADGSINCYPAANEQEEIVSPLRYCEIVCSLSVLQLGGSLVVKSFTLFLHSSLCIVYLLVVLFDRVTVCKPVTSKAGNSEVYIVCKGFRGIEENYLKILLSFVADREPTDRALFPLSDISQKFQREFEECSKMFAEMQEAVMKRNIRLYEGMRGERHYIIKEKQRIAREFRMRFGLTGTSGTLRVTDRMLPSIDLDAIIYNEPSSPSTTSQFEPPPDDSPTEIISQPTKRTRREGEPSAEREASDERQASAEREASDERQASDEGKASDERQASDEREAEEMMEKMGFTKPNGIDVEGSDGISSGVVKNQGLGVGFETESWLKRGKRFDEIFNYRFTMDRTITDQLRAMTRDISTNKILSKEIAFRFTARERFIRVGMKGGYLEAANIDWTFSISENLRGRFETPTVLTLGDTDTIEGMSQYFSQKSIRLRHRRSLLEGVLLSLARLKEGGIIILNVVSAHCRFTVGILWILSQIFETAHFFRPALSIPYLPDRYFICQGYKEGQSWAVDHLQRAKLEFDDLNALADSELLEIVPMNEFNYEFVEFVCQTNDTMDRAQLGALQFVMENLENDVNFTEDPNWIYSFARKVSRANEM</sequence>
<accession>A0A2P6MNW3</accession>
<dbReference type="AlphaFoldDB" id="A0A2P6MNW3"/>
<dbReference type="GO" id="GO:0006370">
    <property type="term" value="P:7-methylguanosine mRNA capping"/>
    <property type="evidence" value="ECO:0007669"/>
    <property type="project" value="UniProtKB-UniRule"/>
</dbReference>
<dbReference type="PANTHER" id="PTHR16121">
    <property type="entry name" value="CAP-SPECIFIC MRNA (NUCLEOSIDE-2'-O-)-METHYLTRANSFERASE 1-RELATED"/>
    <property type="match status" value="1"/>
</dbReference>
<dbReference type="GO" id="GO:0004483">
    <property type="term" value="F:methyltransferase cap1 activity"/>
    <property type="evidence" value="ECO:0007669"/>
    <property type="project" value="UniProtKB-UniRule"/>
</dbReference>
<dbReference type="InterPro" id="IPR025807">
    <property type="entry name" value="Adrift-typ_MeTrfase"/>
</dbReference>
<keyword evidence="5" id="KW-0949">S-adenosyl-L-methionine</keyword>
<evidence type="ECO:0000256" key="1">
    <source>
        <dbReference type="ARBA" id="ARBA00012770"/>
    </source>
</evidence>
<feature type="region of interest" description="Disordered" evidence="7">
    <location>
        <begin position="430"/>
        <end position="511"/>
    </location>
</feature>
<feature type="compositionally biased region" description="Basic and acidic residues" evidence="7">
    <location>
        <begin position="463"/>
        <end position="511"/>
    </location>
</feature>
<feature type="compositionally biased region" description="Polar residues" evidence="7">
    <location>
        <begin position="432"/>
        <end position="442"/>
    </location>
</feature>
<dbReference type="InParanoid" id="A0A2P6MNW3"/>
<evidence type="ECO:0000256" key="3">
    <source>
        <dbReference type="ARBA" id="ARBA00022603"/>
    </source>
</evidence>
<dbReference type="Gene3D" id="3.40.50.12760">
    <property type="match status" value="2"/>
</dbReference>
<dbReference type="GO" id="GO:0120550">
    <property type="term" value="F:methyltransferase cap2 activity"/>
    <property type="evidence" value="ECO:0007669"/>
    <property type="project" value="UniProtKB-EC"/>
</dbReference>
<evidence type="ECO:0000256" key="5">
    <source>
        <dbReference type="ARBA" id="ARBA00022691"/>
    </source>
</evidence>
<organism evidence="9 10">
    <name type="scientific">Planoprotostelium fungivorum</name>
    <dbReference type="NCBI Taxonomy" id="1890364"/>
    <lineage>
        <taxon>Eukaryota</taxon>
        <taxon>Amoebozoa</taxon>
        <taxon>Evosea</taxon>
        <taxon>Variosea</taxon>
        <taxon>Cavosteliida</taxon>
        <taxon>Cavosteliaceae</taxon>
        <taxon>Planoprotostelium</taxon>
    </lineage>
</organism>
<keyword evidence="4" id="KW-0808">Transferase</keyword>
<dbReference type="GO" id="GO:0003676">
    <property type="term" value="F:nucleic acid binding"/>
    <property type="evidence" value="ECO:0007669"/>
    <property type="project" value="UniProtKB-UniRule"/>
</dbReference>
<dbReference type="EC" id="2.1.1.296" evidence="1"/>
<dbReference type="GO" id="GO:0005737">
    <property type="term" value="C:cytoplasm"/>
    <property type="evidence" value="ECO:0007669"/>
    <property type="project" value="TreeGrafter"/>
</dbReference>
<feature type="domain" description="Adrift-type SAM-dependent 2'-O-MTase" evidence="8">
    <location>
        <begin position="117"/>
        <end position="320"/>
    </location>
</feature>
<keyword evidence="3" id="KW-0489">Methyltransferase</keyword>
<dbReference type="Pfam" id="PF01728">
    <property type="entry name" value="FtsJ"/>
    <property type="match status" value="1"/>
</dbReference>
<evidence type="ECO:0000259" key="8">
    <source>
        <dbReference type="PROSITE" id="PS51614"/>
    </source>
</evidence>
<evidence type="ECO:0000313" key="9">
    <source>
        <dbReference type="EMBL" id="PRP73408.1"/>
    </source>
</evidence>
<name>A0A2P6MNW3_9EUKA</name>
<dbReference type="GO" id="GO:0005634">
    <property type="term" value="C:nucleus"/>
    <property type="evidence" value="ECO:0007669"/>
    <property type="project" value="UniProtKB-SubCell"/>
</dbReference>
<comment type="caution">
    <text evidence="9">The sequence shown here is derived from an EMBL/GenBank/DDBJ whole genome shotgun (WGS) entry which is preliminary data.</text>
</comment>